<feature type="compositionally biased region" description="Basic and acidic residues" evidence="1">
    <location>
        <begin position="77"/>
        <end position="86"/>
    </location>
</feature>
<evidence type="ECO:0000313" key="3">
    <source>
        <dbReference type="Proteomes" id="UP001642464"/>
    </source>
</evidence>
<feature type="compositionally biased region" description="Basic and acidic residues" evidence="1">
    <location>
        <begin position="38"/>
        <end position="51"/>
    </location>
</feature>
<dbReference type="Proteomes" id="UP001642464">
    <property type="component" value="Unassembled WGS sequence"/>
</dbReference>
<reference evidence="2 3" key="1">
    <citation type="submission" date="2024-02" db="EMBL/GenBank/DDBJ databases">
        <authorList>
            <person name="Chen Y."/>
            <person name="Shah S."/>
            <person name="Dougan E. K."/>
            <person name="Thang M."/>
            <person name="Chan C."/>
        </authorList>
    </citation>
    <scope>NUCLEOTIDE SEQUENCE [LARGE SCALE GENOMIC DNA]</scope>
</reference>
<keyword evidence="3" id="KW-1185">Reference proteome</keyword>
<feature type="region of interest" description="Disordered" evidence="1">
    <location>
        <begin position="1"/>
        <end position="102"/>
    </location>
</feature>
<name>A0ABP0JQH4_9DINO</name>
<dbReference type="EMBL" id="CAXAMM010008113">
    <property type="protein sequence ID" value="CAK9016383.1"/>
    <property type="molecule type" value="Genomic_DNA"/>
</dbReference>
<evidence type="ECO:0000313" key="2">
    <source>
        <dbReference type="EMBL" id="CAK9016383.1"/>
    </source>
</evidence>
<protein>
    <submittedName>
        <fullName evidence="2">Uncharacterized protein</fullName>
    </submittedName>
</protein>
<sequence>MEEAAWESNQVQMEKKSAKMKGKAKGRGKGKGQKRKEKQFEKGQKQKHVQEPENEEEDEEPDEPEEPEEADDESNDLEQKDKTEKQKARKRRKRRRTCQKKTLSDYDKKIKVVKRHLAALGVTWQRSQYMHSRRPVCPEDMSCKKQGGFLRMQKQLAEANLEEIKCKTCLAMLSEAKFDEDTLRQEVKEIMGDVWKSPLQRLKESLQSLENSCPDGDAQPALQAGEETMPLPIQDVAPGEASLGAAELPESSEPPPPPVKKSRPKTKLTEEELQEEEKACIEFIGKMKVLEILQPGTCGKKVPLRCKVCKSSGQPNGKVFECHRMIRQDVEHWVDQHLRGTTHMAAFDRWRAAGEPSGMEVEQPVLDDAPLAPCEGASLTHGDERLSSFKVEFKLWASHSKLSSALSKHQYKYNLASEELLLYHSNCSKFVRSTSHSDGQRAVCRSCSSGPHILTSVKNMIRFCTKYWLAKVLHSRLFRSDEAREQLLEELTSTNLYRMHKANIDEKLKMNNGDLQTFEQTNQPLEEFMDRIVHPCLSVQVADANPELRHLSNQLAATLATNQLGEWSQLSARLAQACCAGRLQQRPAFVGLLCQFLDLIDREDRGVMTLKKPRQMSEKEREMVLEASTLLALNGVGEQVMRSFGFSKRQILRAEGRVTNLLAQGLPCGALALLDKETMSTNATLIDSLAPRTPEQPARRFCLCFDFTYLAKQRAQMMLFNKHGVVGAPFCMGDLNADKVAPGCFQPIDANGKCRLIEQQKANRVMEFLMWDPTGKHIYPWSATSLPISLKWLNGEQTDSTFAPCFPTV</sequence>
<gene>
    <name evidence="2" type="ORF">SCF082_LOCUS13157</name>
</gene>
<organism evidence="2 3">
    <name type="scientific">Durusdinium trenchii</name>
    <dbReference type="NCBI Taxonomy" id="1381693"/>
    <lineage>
        <taxon>Eukaryota</taxon>
        <taxon>Sar</taxon>
        <taxon>Alveolata</taxon>
        <taxon>Dinophyceae</taxon>
        <taxon>Suessiales</taxon>
        <taxon>Symbiodiniaceae</taxon>
        <taxon>Durusdinium</taxon>
    </lineage>
</organism>
<feature type="compositionally biased region" description="Basic residues" evidence="1">
    <location>
        <begin position="18"/>
        <end position="37"/>
    </location>
</feature>
<feature type="compositionally biased region" description="Acidic residues" evidence="1">
    <location>
        <begin position="52"/>
        <end position="76"/>
    </location>
</feature>
<proteinExistence type="predicted"/>
<comment type="caution">
    <text evidence="2">The sequence shown here is derived from an EMBL/GenBank/DDBJ whole genome shotgun (WGS) entry which is preliminary data.</text>
</comment>
<accession>A0ABP0JQH4</accession>
<feature type="compositionally biased region" description="Basic residues" evidence="1">
    <location>
        <begin position="87"/>
        <end position="99"/>
    </location>
</feature>
<evidence type="ECO:0000256" key="1">
    <source>
        <dbReference type="SAM" id="MobiDB-lite"/>
    </source>
</evidence>
<feature type="region of interest" description="Disordered" evidence="1">
    <location>
        <begin position="245"/>
        <end position="271"/>
    </location>
</feature>